<feature type="region of interest" description="Disordered" evidence="3">
    <location>
        <begin position="1174"/>
        <end position="1212"/>
    </location>
</feature>
<evidence type="ECO:0000256" key="2">
    <source>
        <dbReference type="SAM" id="Coils"/>
    </source>
</evidence>
<feature type="domain" description="PXA" evidence="7">
    <location>
        <begin position="114"/>
        <end position="305"/>
    </location>
</feature>
<keyword evidence="4" id="KW-0472">Membrane</keyword>
<feature type="compositionally biased region" description="Polar residues" evidence="3">
    <location>
        <begin position="812"/>
        <end position="823"/>
    </location>
</feature>
<dbReference type="InterPro" id="IPR036871">
    <property type="entry name" value="PX_dom_sf"/>
</dbReference>
<protein>
    <recommendedName>
        <fullName evidence="10">Intermediate filament protein</fullName>
    </recommendedName>
</protein>
<keyword evidence="4" id="KW-1133">Transmembrane helix</keyword>
<keyword evidence="2" id="KW-0175">Coiled coil</keyword>
<evidence type="ECO:0000256" key="1">
    <source>
        <dbReference type="ARBA" id="ARBA00010883"/>
    </source>
</evidence>
<dbReference type="Pfam" id="PF00615">
    <property type="entry name" value="RGS"/>
    <property type="match status" value="1"/>
</dbReference>
<evidence type="ECO:0000259" key="7">
    <source>
        <dbReference type="PROSITE" id="PS51207"/>
    </source>
</evidence>
<feature type="transmembrane region" description="Helical" evidence="4">
    <location>
        <begin position="33"/>
        <end position="60"/>
    </location>
</feature>
<dbReference type="SUPFAM" id="SSF48097">
    <property type="entry name" value="Regulator of G-protein signaling, RGS"/>
    <property type="match status" value="1"/>
</dbReference>
<dbReference type="PROSITE" id="PS51207">
    <property type="entry name" value="PXA"/>
    <property type="match status" value="1"/>
</dbReference>
<dbReference type="SMART" id="SM00315">
    <property type="entry name" value="RGS"/>
    <property type="match status" value="1"/>
</dbReference>
<evidence type="ECO:0008006" key="10">
    <source>
        <dbReference type="Google" id="ProtNLM"/>
    </source>
</evidence>
<dbReference type="Gene3D" id="1.10.167.10">
    <property type="entry name" value="Regulator of G-protein Signalling 4, domain 2"/>
    <property type="match status" value="1"/>
</dbReference>
<evidence type="ECO:0000259" key="6">
    <source>
        <dbReference type="PROSITE" id="PS50195"/>
    </source>
</evidence>
<dbReference type="InterPro" id="IPR036305">
    <property type="entry name" value="RGS_sf"/>
</dbReference>
<dbReference type="InterPro" id="IPR013937">
    <property type="entry name" value="Sorting_nexin_C"/>
</dbReference>
<feature type="coiled-coil region" evidence="2">
    <location>
        <begin position="975"/>
        <end position="1035"/>
    </location>
</feature>
<dbReference type="PROSITE" id="PS50132">
    <property type="entry name" value="RGS"/>
    <property type="match status" value="1"/>
</dbReference>
<dbReference type="PANTHER" id="PTHR22775:SF3">
    <property type="entry name" value="SORTING NEXIN-13"/>
    <property type="match status" value="1"/>
</dbReference>
<evidence type="ECO:0000313" key="8">
    <source>
        <dbReference type="EMBL" id="KAJ8660490.1"/>
    </source>
</evidence>
<dbReference type="Proteomes" id="UP001234581">
    <property type="component" value="Unassembled WGS sequence"/>
</dbReference>
<dbReference type="GO" id="GO:0035091">
    <property type="term" value="F:phosphatidylinositol binding"/>
    <property type="evidence" value="ECO:0007669"/>
    <property type="project" value="InterPro"/>
</dbReference>
<evidence type="ECO:0000256" key="4">
    <source>
        <dbReference type="SAM" id="Phobius"/>
    </source>
</evidence>
<feature type="domain" description="PX" evidence="6">
    <location>
        <begin position="1044"/>
        <end position="1162"/>
    </location>
</feature>
<proteinExistence type="inferred from homology"/>
<keyword evidence="9" id="KW-1185">Reference proteome</keyword>
<dbReference type="GeneID" id="83211361"/>
<name>A0AAD7V7U2_9FUNG</name>
<dbReference type="InterPro" id="IPR003114">
    <property type="entry name" value="Phox_assoc"/>
</dbReference>
<dbReference type="EMBL" id="JARTCD010000013">
    <property type="protein sequence ID" value="KAJ8660490.1"/>
    <property type="molecule type" value="Genomic_DNA"/>
</dbReference>
<sequence>MPAVSIESLRAPPYLLVLVLIPLWLLWPHTFHYVLWAIALILTTVLALVFFNIAVLLVYIRYFLSPTKHKPQDFKPLRFASERIWASIEQQRQQENDDDGTNTPPPPLDVAPESKEVSDAFEQLLSYVLRDFIDYWFVYVAGPHERSFRKKVDELIRLSVVALKKRVQEADLVGILVNRLVPIITAHISDFRAAEIALRGRSLERSVTQSDELDLLLASQFRNGRLHSALTTAAVTTKPTEVVHLRKVIEHVMPCVMDQKELSSTPVSVLIREIVSCAILQPVIDMVADPDYWNQTIDTYLGKAIREQKMVHKLREVLNRHSTELDLEEALAAAKPQPSPINGGPRRPSRNRSRPELLQASSLSSIFDQADNDAFSRIRMGKRSFQEFLRMIEDEKNLLELKRVRNDIVTQLRKKRVQIHDRDPDEVMDGERVGDITIYLNRLSVAKRRVDKRIALLTGQTYDKGFGRTFFGGSSHRRRSEAFPSQPFGYSLDDILANPAGLSYFMEFMDRRGDIMKLQFWLIIEGFKKSDPSSQSASTFLQDVNMVYTMYLMESAPHRIILPDPLADDLHEAISRAEHAIQDSPLEIPHAVQRMRLRLYEIQRHVFYQLEKDHFPYFKRSDLYFKFLASTPNVIQEPAIHEDMCIDVTPSNQSSTGSIINAMRPVPLQRTSSASMNKNKSSCWDDVPLDQACRAESDTEISKGNRAKKQQQQDQVEKSARGGHARTLSETAHGGIARFFEWGKTSANDWWGGNESNMDEENNSNSSSSSPRQSLQSFDTDDLSTEDDEDDDQSTTAVDEHIPQQEDEIPPLSTSATSRHPLVRTNTVKAVEAELQSIIDWDDNTATTTDDNAKVGKRKISSGSSTLSFSPPPTPSPKKQISSPLLLRDPRGAKSTTAVPVQHGVTLQSWASSTGSSVIREISDDAQGFDDQNILKTMSSEDGSIQQQQQEQHTKSHTANVHLAPPGDLMLSSAIERLSDEVEKLMQQQAIVDQLIKKAEASNMGEKLRILKKSKAMFRQEIQQLEYQKNQYEAQESENVLIPHRTRVSVTSSTIGNDAAGDFALYVIEIQQLGIEGNYNSGWMVARRYSEFFALHTKLKERYAIVKSLDFPAKWPLLRLQKGFVEGRRATLERYLRRLLEDRNICQSRELRAFLSQQSVHGGFDGVVPSRSTGMKSSDLLKQQLQPSSSTSSTASSKSFQRSSGNNNDIMPTEQALQTGFMRNIYKSVADGIDDLSVAPSMLDFITQQLVGKQFVGFIDEEANTKETNDATGFHATTPAVPPDFVDPLKAQAEEATNLTESLCDLFVEMFELKEKNNWLRRQALVIILQQILGGTIERRLRDTVVFLESEPMIVFYLRKILDSLWPGGQSLTFKPPRQPDEKQRTKEAANRKLSTWLPDLIGQMVGRQNARRGARRLFTVLQNKRLNQDLLYTLFDEIVSALFPEIDLSSCKV</sequence>
<feature type="region of interest" description="Disordered" evidence="3">
    <location>
        <begin position="844"/>
        <end position="884"/>
    </location>
</feature>
<dbReference type="PANTHER" id="PTHR22775">
    <property type="entry name" value="SORTING NEXIN"/>
    <property type="match status" value="1"/>
</dbReference>
<feature type="domain" description="RGS" evidence="5">
    <location>
        <begin position="491"/>
        <end position="628"/>
    </location>
</feature>
<dbReference type="RefSeq" id="XP_058345403.1">
    <property type="nucleotide sequence ID" value="XM_058484014.1"/>
</dbReference>
<gene>
    <name evidence="8" type="ORF">O0I10_003948</name>
</gene>
<dbReference type="SMART" id="SM00312">
    <property type="entry name" value="PX"/>
    <property type="match status" value="1"/>
</dbReference>
<dbReference type="Gene3D" id="3.30.1520.10">
    <property type="entry name" value="Phox-like domain"/>
    <property type="match status" value="1"/>
</dbReference>
<feature type="region of interest" description="Disordered" evidence="3">
    <location>
        <begin position="91"/>
        <end position="113"/>
    </location>
</feature>
<feature type="region of interest" description="Disordered" evidence="3">
    <location>
        <begin position="751"/>
        <end position="823"/>
    </location>
</feature>
<evidence type="ECO:0000313" key="9">
    <source>
        <dbReference type="Proteomes" id="UP001234581"/>
    </source>
</evidence>
<feature type="compositionally biased region" description="Acidic residues" evidence="3">
    <location>
        <begin position="779"/>
        <end position="793"/>
    </location>
</feature>
<accession>A0AAD7V7U2</accession>
<comment type="caution">
    <text evidence="8">The sequence shown here is derived from an EMBL/GenBank/DDBJ whole genome shotgun (WGS) entry which is preliminary data.</text>
</comment>
<feature type="region of interest" description="Disordered" evidence="3">
    <location>
        <begin position="695"/>
        <end position="729"/>
    </location>
</feature>
<keyword evidence="4" id="KW-0812">Transmembrane</keyword>
<organism evidence="8 9">
    <name type="scientific">Lichtheimia ornata</name>
    <dbReference type="NCBI Taxonomy" id="688661"/>
    <lineage>
        <taxon>Eukaryota</taxon>
        <taxon>Fungi</taxon>
        <taxon>Fungi incertae sedis</taxon>
        <taxon>Mucoromycota</taxon>
        <taxon>Mucoromycotina</taxon>
        <taxon>Mucoromycetes</taxon>
        <taxon>Mucorales</taxon>
        <taxon>Lichtheimiaceae</taxon>
        <taxon>Lichtheimia</taxon>
    </lineage>
</organism>
<feature type="compositionally biased region" description="Low complexity" evidence="3">
    <location>
        <begin position="1176"/>
        <end position="1204"/>
    </location>
</feature>
<dbReference type="InterPro" id="IPR001683">
    <property type="entry name" value="PX_dom"/>
</dbReference>
<dbReference type="Pfam" id="PF08628">
    <property type="entry name" value="Nexin_C"/>
    <property type="match status" value="1"/>
</dbReference>
<feature type="compositionally biased region" description="Low complexity" evidence="3">
    <location>
        <begin position="331"/>
        <end position="346"/>
    </location>
</feature>
<dbReference type="InterPro" id="IPR044926">
    <property type="entry name" value="RGS_subdomain_2"/>
</dbReference>
<dbReference type="InterPro" id="IPR016137">
    <property type="entry name" value="RGS"/>
</dbReference>
<evidence type="ECO:0000259" key="5">
    <source>
        <dbReference type="PROSITE" id="PS50132"/>
    </source>
</evidence>
<evidence type="ECO:0000256" key="3">
    <source>
        <dbReference type="SAM" id="MobiDB-lite"/>
    </source>
</evidence>
<dbReference type="Pfam" id="PF00787">
    <property type="entry name" value="PX"/>
    <property type="match status" value="1"/>
</dbReference>
<feature type="transmembrane region" description="Helical" evidence="4">
    <location>
        <begin position="12"/>
        <end position="27"/>
    </location>
</feature>
<dbReference type="SUPFAM" id="SSF64268">
    <property type="entry name" value="PX domain"/>
    <property type="match status" value="1"/>
</dbReference>
<comment type="similarity">
    <text evidence="1">Belongs to the sorting nexin family.</text>
</comment>
<reference evidence="8 9" key="1">
    <citation type="submission" date="2023-03" db="EMBL/GenBank/DDBJ databases">
        <title>Genome sequence of Lichtheimia ornata CBS 291.66.</title>
        <authorList>
            <person name="Mohabir J.T."/>
            <person name="Shea T.P."/>
            <person name="Kurbessoian T."/>
            <person name="Berby B."/>
            <person name="Fontaine J."/>
            <person name="Livny J."/>
            <person name="Gnirke A."/>
            <person name="Stajich J.E."/>
            <person name="Cuomo C.A."/>
        </authorList>
    </citation>
    <scope>NUCLEOTIDE SEQUENCE [LARGE SCALE GENOMIC DNA]</scope>
    <source>
        <strain evidence="8">CBS 291.66</strain>
    </source>
</reference>
<dbReference type="SMART" id="SM00313">
    <property type="entry name" value="PXA"/>
    <property type="match status" value="1"/>
</dbReference>
<feature type="region of interest" description="Disordered" evidence="3">
    <location>
        <begin position="940"/>
        <end position="966"/>
    </location>
</feature>
<dbReference type="Pfam" id="PF02194">
    <property type="entry name" value="PXA"/>
    <property type="match status" value="1"/>
</dbReference>
<dbReference type="PROSITE" id="PS50195">
    <property type="entry name" value="PX"/>
    <property type="match status" value="1"/>
</dbReference>
<feature type="region of interest" description="Disordered" evidence="3">
    <location>
        <begin position="331"/>
        <end position="355"/>
    </location>
</feature>